<dbReference type="Pfam" id="PF08450">
    <property type="entry name" value="SGL"/>
    <property type="match status" value="1"/>
</dbReference>
<dbReference type="PANTHER" id="PTHR10907:SF66">
    <property type="entry name" value="MIP34848P1-RELATED"/>
    <property type="match status" value="1"/>
</dbReference>
<dbReference type="EnsemblMetazoa" id="AMAM004012-RA">
    <property type="protein sequence ID" value="AMAM004012-PA"/>
    <property type="gene ID" value="AMAM004012"/>
</dbReference>
<protein>
    <submittedName>
        <fullName evidence="3">SGL domain-containing protein</fullName>
    </submittedName>
</protein>
<evidence type="ECO:0000256" key="1">
    <source>
        <dbReference type="ARBA" id="ARBA00008853"/>
    </source>
</evidence>
<sequence length="118" mass="13232">MFSRSSSSSSSSSASMRSIQLIAISVFLYCSATDHLAQAQQLQPQTKMTSNDNSYQVVQLPGPRTKLGEGPVWDIDTQSLYYVDINTPAVHRYDYAENRTYSAKLGKYSEIPNFHDKL</sequence>
<feature type="domain" description="SMP-30/Gluconolactonase/LRE-like region" evidence="2">
    <location>
        <begin position="67"/>
        <end position="105"/>
    </location>
</feature>
<dbReference type="AlphaFoldDB" id="A0A182SCH6"/>
<dbReference type="GO" id="GO:0005509">
    <property type="term" value="F:calcium ion binding"/>
    <property type="evidence" value="ECO:0007669"/>
    <property type="project" value="TreeGrafter"/>
</dbReference>
<comment type="similarity">
    <text evidence="1">Belongs to the SMP-30/CGR1 family.</text>
</comment>
<dbReference type="InterPro" id="IPR013658">
    <property type="entry name" value="SGL"/>
</dbReference>
<evidence type="ECO:0000313" key="4">
    <source>
        <dbReference type="Proteomes" id="UP000075901"/>
    </source>
</evidence>
<dbReference type="InterPro" id="IPR011042">
    <property type="entry name" value="6-blade_b-propeller_TolB-like"/>
</dbReference>
<evidence type="ECO:0000259" key="2">
    <source>
        <dbReference type="Pfam" id="PF08450"/>
    </source>
</evidence>
<dbReference type="Proteomes" id="UP000075901">
    <property type="component" value="Unassembled WGS sequence"/>
</dbReference>
<organism evidence="3 4">
    <name type="scientific">Anopheles maculatus</name>
    <dbReference type="NCBI Taxonomy" id="74869"/>
    <lineage>
        <taxon>Eukaryota</taxon>
        <taxon>Metazoa</taxon>
        <taxon>Ecdysozoa</taxon>
        <taxon>Arthropoda</taxon>
        <taxon>Hexapoda</taxon>
        <taxon>Insecta</taxon>
        <taxon>Pterygota</taxon>
        <taxon>Neoptera</taxon>
        <taxon>Endopterygota</taxon>
        <taxon>Diptera</taxon>
        <taxon>Nematocera</taxon>
        <taxon>Culicoidea</taxon>
        <taxon>Culicidae</taxon>
        <taxon>Anophelinae</taxon>
        <taxon>Anopheles</taxon>
        <taxon>Anopheles maculatus group</taxon>
    </lineage>
</organism>
<dbReference type="VEuPathDB" id="VectorBase:AMAM004012"/>
<dbReference type="SUPFAM" id="SSF63829">
    <property type="entry name" value="Calcium-dependent phosphotriesterase"/>
    <property type="match status" value="1"/>
</dbReference>
<dbReference type="Gene3D" id="2.120.10.30">
    <property type="entry name" value="TolB, C-terminal domain"/>
    <property type="match status" value="1"/>
</dbReference>
<name>A0A182SCH6_9DIPT</name>
<keyword evidence="4" id="KW-1185">Reference proteome</keyword>
<dbReference type="PANTHER" id="PTHR10907">
    <property type="entry name" value="REGUCALCIN"/>
    <property type="match status" value="1"/>
</dbReference>
<dbReference type="GO" id="GO:0019853">
    <property type="term" value="P:L-ascorbic acid biosynthetic process"/>
    <property type="evidence" value="ECO:0007669"/>
    <property type="project" value="TreeGrafter"/>
</dbReference>
<accession>A0A182SCH6</accession>
<reference evidence="3" key="2">
    <citation type="submission" date="2020-05" db="UniProtKB">
        <authorList>
            <consortium name="EnsemblMetazoa"/>
        </authorList>
    </citation>
    <scope>IDENTIFICATION</scope>
    <source>
        <strain evidence="3">maculatus3</strain>
    </source>
</reference>
<dbReference type="GO" id="GO:0004341">
    <property type="term" value="F:gluconolactonase activity"/>
    <property type="evidence" value="ECO:0007669"/>
    <property type="project" value="TreeGrafter"/>
</dbReference>
<reference evidence="4" key="1">
    <citation type="submission" date="2013-09" db="EMBL/GenBank/DDBJ databases">
        <title>The Genome Sequence of Anopheles maculatus species B.</title>
        <authorList>
            <consortium name="The Broad Institute Genomics Platform"/>
            <person name="Neafsey D.E."/>
            <person name="Besansky N."/>
            <person name="Howell P."/>
            <person name="Walton C."/>
            <person name="Young S.K."/>
            <person name="Zeng Q."/>
            <person name="Gargeya S."/>
            <person name="Fitzgerald M."/>
            <person name="Haas B."/>
            <person name="Abouelleil A."/>
            <person name="Allen A.W."/>
            <person name="Alvarado L."/>
            <person name="Arachchi H.M."/>
            <person name="Berlin A.M."/>
            <person name="Chapman S.B."/>
            <person name="Gainer-Dewar J."/>
            <person name="Goldberg J."/>
            <person name="Griggs A."/>
            <person name="Gujja S."/>
            <person name="Hansen M."/>
            <person name="Howarth C."/>
            <person name="Imamovic A."/>
            <person name="Ireland A."/>
            <person name="Larimer J."/>
            <person name="McCowan C."/>
            <person name="Murphy C."/>
            <person name="Pearson M."/>
            <person name="Poon T.W."/>
            <person name="Priest M."/>
            <person name="Roberts A."/>
            <person name="Saif S."/>
            <person name="Shea T."/>
            <person name="Sisk P."/>
            <person name="Sykes S."/>
            <person name="Wortman J."/>
            <person name="Nusbaum C."/>
            <person name="Birren B."/>
        </authorList>
    </citation>
    <scope>NUCLEOTIDE SEQUENCE [LARGE SCALE GENOMIC DNA]</scope>
    <source>
        <strain evidence="4">maculatus3</strain>
    </source>
</reference>
<proteinExistence type="inferred from homology"/>
<evidence type="ECO:0000313" key="3">
    <source>
        <dbReference type="EnsemblMetazoa" id="AMAM004012-PA"/>
    </source>
</evidence>